<evidence type="ECO:0000259" key="6">
    <source>
        <dbReference type="PROSITE" id="PS51387"/>
    </source>
</evidence>
<dbReference type="InterPro" id="IPR012951">
    <property type="entry name" value="BBE"/>
</dbReference>
<dbReference type="InterPro" id="IPR016166">
    <property type="entry name" value="FAD-bd_PCMH"/>
</dbReference>
<organism evidence="7 8">
    <name type="scientific">Patellaria atrata CBS 101060</name>
    <dbReference type="NCBI Taxonomy" id="1346257"/>
    <lineage>
        <taxon>Eukaryota</taxon>
        <taxon>Fungi</taxon>
        <taxon>Dikarya</taxon>
        <taxon>Ascomycota</taxon>
        <taxon>Pezizomycotina</taxon>
        <taxon>Dothideomycetes</taxon>
        <taxon>Dothideomycetes incertae sedis</taxon>
        <taxon>Patellariales</taxon>
        <taxon>Patellariaceae</taxon>
        <taxon>Patellaria</taxon>
    </lineage>
</organism>
<evidence type="ECO:0000256" key="4">
    <source>
        <dbReference type="ARBA" id="ARBA00022827"/>
    </source>
</evidence>
<dbReference type="Gene3D" id="3.30.43.10">
    <property type="entry name" value="Uridine Diphospho-n-acetylenolpyruvylglucosamine Reductase, domain 2"/>
    <property type="match status" value="1"/>
</dbReference>
<dbReference type="InterPro" id="IPR016169">
    <property type="entry name" value="FAD-bd_PCMH_sub2"/>
</dbReference>
<keyword evidence="5" id="KW-0560">Oxidoreductase</keyword>
<keyword evidence="3" id="KW-0285">Flavoprotein</keyword>
<dbReference type="Gene3D" id="3.30.465.10">
    <property type="match status" value="1"/>
</dbReference>
<comment type="caution">
    <text evidence="7">The sequence shown here is derived from an EMBL/GenBank/DDBJ whole genome shotgun (WGS) entry which is preliminary data.</text>
</comment>
<comment type="similarity">
    <text evidence="2">Belongs to the oxygen-dependent FAD-linked oxidoreductase family.</text>
</comment>
<dbReference type="AlphaFoldDB" id="A0A9P4SGL5"/>
<dbReference type="Pfam" id="PF01565">
    <property type="entry name" value="FAD_binding_4"/>
    <property type="match status" value="1"/>
</dbReference>
<evidence type="ECO:0000313" key="7">
    <source>
        <dbReference type="EMBL" id="KAF2842541.1"/>
    </source>
</evidence>
<comment type="cofactor">
    <cofactor evidence="1">
        <name>FAD</name>
        <dbReference type="ChEBI" id="CHEBI:57692"/>
    </cofactor>
</comment>
<evidence type="ECO:0000256" key="5">
    <source>
        <dbReference type="ARBA" id="ARBA00023002"/>
    </source>
</evidence>
<feature type="domain" description="FAD-binding PCMH-type" evidence="6">
    <location>
        <begin position="44"/>
        <end position="215"/>
    </location>
</feature>
<dbReference type="EMBL" id="MU006090">
    <property type="protein sequence ID" value="KAF2842541.1"/>
    <property type="molecule type" value="Genomic_DNA"/>
</dbReference>
<dbReference type="SUPFAM" id="SSF56176">
    <property type="entry name" value="FAD-binding/transporter-associated domain-like"/>
    <property type="match status" value="1"/>
</dbReference>
<dbReference type="PROSITE" id="PS51387">
    <property type="entry name" value="FAD_PCMH"/>
    <property type="match status" value="1"/>
</dbReference>
<dbReference type="InterPro" id="IPR050416">
    <property type="entry name" value="FAD-linked_Oxidoreductase"/>
</dbReference>
<evidence type="ECO:0000313" key="8">
    <source>
        <dbReference type="Proteomes" id="UP000799429"/>
    </source>
</evidence>
<dbReference type="OrthoDB" id="415825at2759"/>
<dbReference type="GO" id="GO:0016491">
    <property type="term" value="F:oxidoreductase activity"/>
    <property type="evidence" value="ECO:0007669"/>
    <property type="project" value="UniProtKB-KW"/>
</dbReference>
<name>A0A9P4SGL5_9PEZI</name>
<sequence>MAPKRAITPEDITTLRDLLSSTEAKILSPDDEGYSDTILRWSRAAEKPAGASLVPTSSEAISIAVKFATSKGIDVAVKGGGHSTAGASSTDGGLLIDLSSMRKVTVNYNSKTITVQGGATWGDVDTEADNHGLATVGGTVNDTGVGGLTLGGGFGWLSGVHGLVIDNLISCEMVLADGTIKRINSTDEPDLFWAIRGAGQNFGVATEFTFQGHDSPQMYTGMIMFPPVPEIVRKVVDAWNTLFTRGEDGQTKGHGKLMGGLAWIKPPPTHDALLMVLVNFIGTEEEGNKILAPILEAGPVFSNLSMKSYAEANRLLQAPIGGRASMKGVAFEIPLRADFVLETFEQYQKFTTDIPEAAGTVIMWEMMDATKVVSIAGNDEAGFANRGWHMNGVVMPFWSDKAKDAACRQWARDMADKFREELIRDGVEPGRGVEGGVGKRGDHGAVMLYGNYDQYDEKSRDIFGFNYPRLQELKAKYDPTNTFNKLFPIDPQK</sequence>
<dbReference type="GO" id="GO:0071949">
    <property type="term" value="F:FAD binding"/>
    <property type="evidence" value="ECO:0007669"/>
    <property type="project" value="InterPro"/>
</dbReference>
<dbReference type="Pfam" id="PF08031">
    <property type="entry name" value="BBE"/>
    <property type="match status" value="1"/>
</dbReference>
<gene>
    <name evidence="7" type="ORF">M501DRAFT_928046</name>
</gene>
<dbReference type="PANTHER" id="PTHR42973">
    <property type="entry name" value="BINDING OXIDOREDUCTASE, PUTATIVE (AFU_ORTHOLOGUE AFUA_1G17690)-RELATED"/>
    <property type="match status" value="1"/>
</dbReference>
<keyword evidence="4" id="KW-0274">FAD</keyword>
<evidence type="ECO:0000256" key="1">
    <source>
        <dbReference type="ARBA" id="ARBA00001974"/>
    </source>
</evidence>
<evidence type="ECO:0000256" key="2">
    <source>
        <dbReference type="ARBA" id="ARBA00005466"/>
    </source>
</evidence>
<dbReference type="InterPro" id="IPR006094">
    <property type="entry name" value="Oxid_FAD_bind_N"/>
</dbReference>
<proteinExistence type="inferred from homology"/>
<dbReference type="InterPro" id="IPR036318">
    <property type="entry name" value="FAD-bd_PCMH-like_sf"/>
</dbReference>
<protein>
    <submittedName>
        <fullName evidence="7">FAD binding domain-containing protein</fullName>
    </submittedName>
</protein>
<dbReference type="Proteomes" id="UP000799429">
    <property type="component" value="Unassembled WGS sequence"/>
</dbReference>
<dbReference type="InterPro" id="IPR016167">
    <property type="entry name" value="FAD-bd_PCMH_sub1"/>
</dbReference>
<evidence type="ECO:0000256" key="3">
    <source>
        <dbReference type="ARBA" id="ARBA00022630"/>
    </source>
</evidence>
<dbReference type="Gene3D" id="3.40.462.20">
    <property type="match status" value="1"/>
</dbReference>
<dbReference type="PANTHER" id="PTHR42973:SF39">
    <property type="entry name" value="FAD-BINDING PCMH-TYPE DOMAIN-CONTAINING PROTEIN"/>
    <property type="match status" value="1"/>
</dbReference>
<accession>A0A9P4SGL5</accession>
<keyword evidence="8" id="KW-1185">Reference proteome</keyword>
<reference evidence="7" key="1">
    <citation type="journal article" date="2020" name="Stud. Mycol.">
        <title>101 Dothideomycetes genomes: a test case for predicting lifestyles and emergence of pathogens.</title>
        <authorList>
            <person name="Haridas S."/>
            <person name="Albert R."/>
            <person name="Binder M."/>
            <person name="Bloem J."/>
            <person name="Labutti K."/>
            <person name="Salamov A."/>
            <person name="Andreopoulos B."/>
            <person name="Baker S."/>
            <person name="Barry K."/>
            <person name="Bills G."/>
            <person name="Bluhm B."/>
            <person name="Cannon C."/>
            <person name="Castanera R."/>
            <person name="Culley D."/>
            <person name="Daum C."/>
            <person name="Ezra D."/>
            <person name="Gonzalez J."/>
            <person name="Henrissat B."/>
            <person name="Kuo A."/>
            <person name="Liang C."/>
            <person name="Lipzen A."/>
            <person name="Lutzoni F."/>
            <person name="Magnuson J."/>
            <person name="Mondo S."/>
            <person name="Nolan M."/>
            <person name="Ohm R."/>
            <person name="Pangilinan J."/>
            <person name="Park H.-J."/>
            <person name="Ramirez L."/>
            <person name="Alfaro M."/>
            <person name="Sun H."/>
            <person name="Tritt A."/>
            <person name="Yoshinaga Y."/>
            <person name="Zwiers L.-H."/>
            <person name="Turgeon B."/>
            <person name="Goodwin S."/>
            <person name="Spatafora J."/>
            <person name="Crous P."/>
            <person name="Grigoriev I."/>
        </authorList>
    </citation>
    <scope>NUCLEOTIDE SEQUENCE</scope>
    <source>
        <strain evidence="7">CBS 101060</strain>
    </source>
</reference>